<comment type="caution">
    <text evidence="13">The sequence shown here is derived from an EMBL/GenBank/DDBJ whole genome shotgun (WGS) entry which is preliminary data.</text>
</comment>
<name>A0A395UFQ8_VIBCL</name>
<feature type="transmembrane region" description="Helical" evidence="12">
    <location>
        <begin position="12"/>
        <end position="39"/>
    </location>
</feature>
<dbReference type="RefSeq" id="WP_118088886.1">
    <property type="nucleotide sequence ID" value="NZ_JAYDBU010000001.1"/>
</dbReference>
<reference evidence="13 14" key="1">
    <citation type="journal article" date="2017" name="Emerg. Infect. Dis.">
        <title>Carbapenemase VCC-1-Producing Vibrio cholerae in Coastal Waters of Germany.</title>
        <authorList>
            <person name="Hammerl J.A."/>
            <person name="Jackel C."/>
            <person name="Bortolaia V."/>
            <person name="Schwartz K."/>
            <person name="Bier N."/>
            <person name="Hendriksen R.S."/>
            <person name="Guerra B."/>
            <person name="Strauch E."/>
        </authorList>
    </citation>
    <scope>NUCLEOTIDE SEQUENCE [LARGE SCALE GENOMIC DNA]</scope>
    <source>
        <strain evidence="13 14">VN-2825</strain>
    </source>
</reference>
<sequence>MFDYETLRLLTWAIVGVLLIGFIITDGFDMGVAALLPILGRSDVQRRVMINSIAPHWDGNQVWLIAAGGAIFTVWPLVYATAFSSFYLAMMLLLAALWLRPIGMDYRSKIDNPSWRKACDNALFISGVVPPLIFGIGFGNLLVGVPFQLNNLLMLDYQGHFGDLFTPFPLLCGLLSLAMVVTQGATFLQLKTCDDLRERSRRVSIVGASMALALFLLGGLLASNMAGYSILSPVTMDEASNPLQKEVVVVAHYLLHNYQEHMSLWLIPCSGLISLLASIWVNSKGEPGWGFLFSSLAIMCIVLTAAMALFPMVMPSSLVPSHSLTIWDATSSQKTLNIITIVAIFVIPVILSYTIWSYYKMLGRLDNEYIHNHSSSLY</sequence>
<dbReference type="InterPro" id="IPR003317">
    <property type="entry name" value="Cyt-d_oxidase_su2"/>
</dbReference>
<dbReference type="GO" id="GO:0016682">
    <property type="term" value="F:oxidoreductase activity, acting on diphenols and related substances as donors, oxygen as acceptor"/>
    <property type="evidence" value="ECO:0007669"/>
    <property type="project" value="TreeGrafter"/>
</dbReference>
<keyword evidence="4" id="KW-1003">Cell membrane</keyword>
<evidence type="ECO:0000256" key="1">
    <source>
        <dbReference type="ARBA" id="ARBA00004651"/>
    </source>
</evidence>
<evidence type="ECO:0000256" key="5">
    <source>
        <dbReference type="ARBA" id="ARBA00022617"/>
    </source>
</evidence>
<keyword evidence="11 12" id="KW-0472">Membrane</keyword>
<feature type="transmembrane region" description="Helical" evidence="12">
    <location>
        <begin position="334"/>
        <end position="356"/>
    </location>
</feature>
<keyword evidence="6 12" id="KW-0812">Transmembrane</keyword>
<keyword evidence="5" id="KW-0349">Heme</keyword>
<keyword evidence="8" id="KW-0249">Electron transport</keyword>
<feature type="transmembrane region" description="Helical" evidence="12">
    <location>
        <begin position="202"/>
        <end position="222"/>
    </location>
</feature>
<dbReference type="PIRSF" id="PIRSF000267">
    <property type="entry name" value="Cyt_oxidse_sub2"/>
    <property type="match status" value="1"/>
</dbReference>
<dbReference type="GO" id="GO:0046872">
    <property type="term" value="F:metal ion binding"/>
    <property type="evidence" value="ECO:0007669"/>
    <property type="project" value="UniProtKB-KW"/>
</dbReference>
<proteinExistence type="inferred from homology"/>
<feature type="transmembrane region" description="Helical" evidence="12">
    <location>
        <begin position="167"/>
        <end position="190"/>
    </location>
</feature>
<evidence type="ECO:0000256" key="4">
    <source>
        <dbReference type="ARBA" id="ARBA00022475"/>
    </source>
</evidence>
<dbReference type="GO" id="GO:0005886">
    <property type="term" value="C:plasma membrane"/>
    <property type="evidence" value="ECO:0007669"/>
    <property type="project" value="UniProtKB-SubCell"/>
</dbReference>
<dbReference type="NCBIfam" id="TIGR00203">
    <property type="entry name" value="cydB"/>
    <property type="match status" value="1"/>
</dbReference>
<dbReference type="EMBL" id="MCBA01000001">
    <property type="protein sequence ID" value="RGP92586.1"/>
    <property type="molecule type" value="Genomic_DNA"/>
</dbReference>
<evidence type="ECO:0000256" key="6">
    <source>
        <dbReference type="ARBA" id="ARBA00022692"/>
    </source>
</evidence>
<feature type="transmembrane region" description="Helical" evidence="12">
    <location>
        <begin position="123"/>
        <end position="147"/>
    </location>
</feature>
<evidence type="ECO:0000256" key="7">
    <source>
        <dbReference type="ARBA" id="ARBA00022723"/>
    </source>
</evidence>
<evidence type="ECO:0000256" key="9">
    <source>
        <dbReference type="ARBA" id="ARBA00022989"/>
    </source>
</evidence>
<dbReference type="PANTHER" id="PTHR43141">
    <property type="entry name" value="CYTOCHROME BD2 SUBUNIT II"/>
    <property type="match status" value="1"/>
</dbReference>
<evidence type="ECO:0000256" key="10">
    <source>
        <dbReference type="ARBA" id="ARBA00023004"/>
    </source>
</evidence>
<evidence type="ECO:0000313" key="14">
    <source>
        <dbReference type="Proteomes" id="UP000266701"/>
    </source>
</evidence>
<keyword evidence="10" id="KW-0408">Iron</keyword>
<evidence type="ECO:0000256" key="12">
    <source>
        <dbReference type="SAM" id="Phobius"/>
    </source>
</evidence>
<accession>A0A395UFQ8</accession>
<keyword evidence="9 12" id="KW-1133">Transmembrane helix</keyword>
<evidence type="ECO:0000256" key="8">
    <source>
        <dbReference type="ARBA" id="ARBA00022982"/>
    </source>
</evidence>
<protein>
    <submittedName>
        <fullName evidence="13">Cytochrome d ubiquinol oxidase subunit II</fullName>
    </submittedName>
</protein>
<keyword evidence="3" id="KW-0813">Transport</keyword>
<feature type="transmembrane region" description="Helical" evidence="12">
    <location>
        <begin position="262"/>
        <end position="282"/>
    </location>
</feature>
<evidence type="ECO:0000256" key="11">
    <source>
        <dbReference type="ARBA" id="ARBA00023136"/>
    </source>
</evidence>
<comment type="similarity">
    <text evidence="2">Belongs to the cytochrome ubiquinol oxidase subunit 2 family.</text>
</comment>
<evidence type="ECO:0000256" key="2">
    <source>
        <dbReference type="ARBA" id="ARBA00007543"/>
    </source>
</evidence>
<dbReference type="GO" id="GO:0019646">
    <property type="term" value="P:aerobic electron transport chain"/>
    <property type="evidence" value="ECO:0007669"/>
    <property type="project" value="TreeGrafter"/>
</dbReference>
<dbReference type="Proteomes" id="UP000266701">
    <property type="component" value="Unassembled WGS sequence"/>
</dbReference>
<evidence type="ECO:0000256" key="3">
    <source>
        <dbReference type="ARBA" id="ARBA00022448"/>
    </source>
</evidence>
<dbReference type="GO" id="GO:0009055">
    <property type="term" value="F:electron transfer activity"/>
    <property type="evidence" value="ECO:0007669"/>
    <property type="project" value="TreeGrafter"/>
</dbReference>
<feature type="transmembrane region" description="Helical" evidence="12">
    <location>
        <begin position="84"/>
        <end position="102"/>
    </location>
</feature>
<dbReference type="PANTHER" id="PTHR43141:SF5">
    <property type="entry name" value="CYTOCHROME BD-I UBIQUINOL OXIDASE SUBUNIT 2"/>
    <property type="match status" value="1"/>
</dbReference>
<dbReference type="GO" id="GO:0070069">
    <property type="term" value="C:cytochrome complex"/>
    <property type="evidence" value="ECO:0007669"/>
    <property type="project" value="TreeGrafter"/>
</dbReference>
<evidence type="ECO:0000313" key="13">
    <source>
        <dbReference type="EMBL" id="RGP92586.1"/>
    </source>
</evidence>
<organism evidence="13 14">
    <name type="scientific">Vibrio cholerae</name>
    <dbReference type="NCBI Taxonomy" id="666"/>
    <lineage>
        <taxon>Bacteria</taxon>
        <taxon>Pseudomonadati</taxon>
        <taxon>Pseudomonadota</taxon>
        <taxon>Gammaproteobacteria</taxon>
        <taxon>Vibrionales</taxon>
        <taxon>Vibrionaceae</taxon>
        <taxon>Vibrio</taxon>
    </lineage>
</organism>
<feature type="transmembrane region" description="Helical" evidence="12">
    <location>
        <begin position="289"/>
        <end position="314"/>
    </location>
</feature>
<dbReference type="Pfam" id="PF02322">
    <property type="entry name" value="Cyt_bd_oxida_II"/>
    <property type="match status" value="1"/>
</dbReference>
<keyword evidence="7" id="KW-0479">Metal-binding</keyword>
<comment type="subcellular location">
    <subcellularLocation>
        <location evidence="1">Cell membrane</location>
        <topology evidence="1">Multi-pass membrane protein</topology>
    </subcellularLocation>
</comment>
<gene>
    <name evidence="13" type="ORF">BC353_01045</name>
</gene>
<dbReference type="AlphaFoldDB" id="A0A395UFQ8"/>